<keyword evidence="5" id="KW-1185">Reference proteome</keyword>
<keyword evidence="1" id="KW-0805">Transcription regulation</keyword>
<dbReference type="RefSeq" id="WP_073873677.1">
    <property type="nucleotide sequence ID" value="NZ_MPNT01000006.1"/>
</dbReference>
<dbReference type="SUPFAM" id="SSF46785">
    <property type="entry name" value="Winged helix' DNA-binding domain"/>
    <property type="match status" value="1"/>
</dbReference>
<dbReference type="SMART" id="SM00346">
    <property type="entry name" value="HTH_ICLR"/>
    <property type="match status" value="1"/>
</dbReference>
<gene>
    <name evidence="4" type="ORF">BRW65_08815</name>
</gene>
<dbReference type="EMBL" id="MPNT01000006">
    <property type="protein sequence ID" value="OJZ74364.1"/>
    <property type="molecule type" value="Genomic_DNA"/>
</dbReference>
<dbReference type="AlphaFoldDB" id="A0A1Q4HXE1"/>
<dbReference type="InterPro" id="IPR005471">
    <property type="entry name" value="Tscrpt_reg_IclR_N"/>
</dbReference>
<dbReference type="GO" id="GO:0003677">
    <property type="term" value="F:DNA binding"/>
    <property type="evidence" value="ECO:0007669"/>
    <property type="project" value="InterPro"/>
</dbReference>
<dbReference type="InterPro" id="IPR036388">
    <property type="entry name" value="WH-like_DNA-bd_sf"/>
</dbReference>
<dbReference type="STRING" id="53378.BRW65_08815"/>
<organism evidence="4 5">
    <name type="scientific">Mycobacterium paraffinicum</name>
    <dbReference type="NCBI Taxonomy" id="53378"/>
    <lineage>
        <taxon>Bacteria</taxon>
        <taxon>Bacillati</taxon>
        <taxon>Actinomycetota</taxon>
        <taxon>Actinomycetes</taxon>
        <taxon>Mycobacteriales</taxon>
        <taxon>Mycobacteriaceae</taxon>
        <taxon>Mycobacterium</taxon>
    </lineage>
</organism>
<evidence type="ECO:0000256" key="2">
    <source>
        <dbReference type="ARBA" id="ARBA00023163"/>
    </source>
</evidence>
<evidence type="ECO:0000256" key="1">
    <source>
        <dbReference type="ARBA" id="ARBA00023015"/>
    </source>
</evidence>
<dbReference type="InterPro" id="IPR050707">
    <property type="entry name" value="HTH_MetabolicPath_Reg"/>
</dbReference>
<dbReference type="Proteomes" id="UP000186438">
    <property type="component" value="Unassembled WGS sequence"/>
</dbReference>
<evidence type="ECO:0000313" key="4">
    <source>
        <dbReference type="EMBL" id="OJZ74364.1"/>
    </source>
</evidence>
<dbReference type="InterPro" id="IPR036390">
    <property type="entry name" value="WH_DNA-bd_sf"/>
</dbReference>
<dbReference type="InterPro" id="IPR029016">
    <property type="entry name" value="GAF-like_dom_sf"/>
</dbReference>
<dbReference type="SUPFAM" id="SSF55781">
    <property type="entry name" value="GAF domain-like"/>
    <property type="match status" value="1"/>
</dbReference>
<dbReference type="OrthoDB" id="7495200at2"/>
<dbReference type="Gene3D" id="3.30.450.40">
    <property type="match status" value="1"/>
</dbReference>
<comment type="caution">
    <text evidence="4">The sequence shown here is derived from an EMBL/GenBank/DDBJ whole genome shotgun (WGS) entry which is preliminary data.</text>
</comment>
<protein>
    <submittedName>
        <fullName evidence="4">Transcriptional regulator</fullName>
    </submittedName>
</protein>
<dbReference type="PANTHER" id="PTHR30136:SF35">
    <property type="entry name" value="HTH-TYPE TRANSCRIPTIONAL REGULATOR RV1719"/>
    <property type="match status" value="1"/>
</dbReference>
<dbReference type="Pfam" id="PF09339">
    <property type="entry name" value="HTH_IclR"/>
    <property type="match status" value="1"/>
</dbReference>
<name>A0A1Q4HXE1_9MYCO</name>
<feature type="domain" description="HTH iclR-type" evidence="3">
    <location>
        <begin position="6"/>
        <end position="69"/>
    </location>
</feature>
<evidence type="ECO:0000313" key="5">
    <source>
        <dbReference type="Proteomes" id="UP000186438"/>
    </source>
</evidence>
<evidence type="ECO:0000259" key="3">
    <source>
        <dbReference type="PROSITE" id="PS51077"/>
    </source>
</evidence>
<dbReference type="GO" id="GO:0045892">
    <property type="term" value="P:negative regulation of DNA-templated transcription"/>
    <property type="evidence" value="ECO:0007669"/>
    <property type="project" value="TreeGrafter"/>
</dbReference>
<dbReference type="PROSITE" id="PS51077">
    <property type="entry name" value="HTH_ICLR"/>
    <property type="match status" value="1"/>
</dbReference>
<dbReference type="Gene3D" id="1.10.10.10">
    <property type="entry name" value="Winged helix-like DNA-binding domain superfamily/Winged helix DNA-binding domain"/>
    <property type="match status" value="1"/>
</dbReference>
<keyword evidence="2" id="KW-0804">Transcription</keyword>
<dbReference type="GO" id="GO:0003700">
    <property type="term" value="F:DNA-binding transcription factor activity"/>
    <property type="evidence" value="ECO:0007669"/>
    <property type="project" value="TreeGrafter"/>
</dbReference>
<reference evidence="4 5" key="1">
    <citation type="submission" date="2016-11" db="EMBL/GenBank/DDBJ databases">
        <title>Genome sequences of unsequenced Mycobacteria.</title>
        <authorList>
            <person name="Greninger A.L."/>
            <person name="Fang F."/>
            <person name="Jerome K.R."/>
        </authorList>
    </citation>
    <scope>NUCLEOTIDE SEQUENCE [LARGE SCALE GENOMIC DNA]</scope>
    <source>
        <strain evidence="4 5">M11</strain>
    </source>
</reference>
<dbReference type="PANTHER" id="PTHR30136">
    <property type="entry name" value="HELIX-TURN-HELIX TRANSCRIPTIONAL REGULATOR, ICLR FAMILY"/>
    <property type="match status" value="1"/>
</dbReference>
<proteinExistence type="predicted"/>
<sequence length="301" mass="32253">MRGVTSAPAERVLDVVELLSRPAGGGHRFSDVARELGLSQGTAHSILKTLCDRGWATRDPVSKKFDLGPTVALIAERLEAARPFLTVARDAIRRLAEATGAPASVVERTGDELVITAFETPEGSTKPVASLERIPYAPPFGIACAAWDTPSEQDSWIQRGTAGDTSLVERLHTVLAQTRDRGYDVDWMTPALAQAAHAIETLSTETVPHNLRSVVDQLRVEFISANLLSGDSARDALPVATISAPVLDERGHVRFILGFHPLRAMTMSEIHAAAKPLLREIDRVAGHAVPSIDGARAKAGS</sequence>
<accession>A0A1Q4HXE1</accession>